<gene>
    <name evidence="7" type="ORF">HY834_11835</name>
</gene>
<evidence type="ECO:0000256" key="3">
    <source>
        <dbReference type="ARBA" id="ARBA00022448"/>
    </source>
</evidence>
<evidence type="ECO:0000256" key="1">
    <source>
        <dbReference type="ARBA" id="ARBA00004418"/>
    </source>
</evidence>
<reference evidence="7" key="1">
    <citation type="submission" date="2020-07" db="EMBL/GenBank/DDBJ databases">
        <title>Huge and variable diversity of episymbiotic CPR bacteria and DPANN archaea in groundwater ecosystems.</title>
        <authorList>
            <person name="He C.Y."/>
            <person name="Keren R."/>
            <person name="Whittaker M."/>
            <person name="Farag I.F."/>
            <person name="Doudna J."/>
            <person name="Cate J.H.D."/>
            <person name="Banfield J.F."/>
        </authorList>
    </citation>
    <scope>NUCLEOTIDE SEQUENCE</scope>
    <source>
        <strain evidence="7">NC_groundwater_1586_Pr3_B-0.1um_66_15</strain>
    </source>
</reference>
<dbReference type="CDD" id="cd08500">
    <property type="entry name" value="PBP2_NikA_DppA_OppA_like_4"/>
    <property type="match status" value="1"/>
</dbReference>
<sequence length="696" mass="76227">MISRKLALTGALMLGVSLCASQAFAQATPAPLPDPPKFDAQQAPNFVSISDIMEYKALAEYHEPQWVTDQFVKTGKLPAVKDRLPTEPLVFKTANEPDGTGVYGDVMRHVIGGRPQGWNYAAGQVQGWGGIDIGMFECLTRTGPLFEVKADELEPMPNLAKSWDWSADGHELTMHLIAGAKWSDGEPFTADDVMFYWEDNISDPNVKPLNSAGPDSFGVGTTLKKIDDNTVLWTFKDAFPKQYLYTMAYGGFCPLPAHLLKPQHPKYSSNTYEQYTNAFPPEFLNFPVMGAWVPVEYRADDIVVMRRNAYYWKVDEAGNQLPYLDEMEYKLSTWADRDVQAVAGTGDFSNLEQAESYVEALKRSADPAAPARLAFGARTIGYSLYPNLSGNGWGEPDARSQAVRELNRNTDFRLALTSAIDRQHLGDSLVKGPFTAIYPGGLYAGTAYYDKASTVYYPFDVGVAKAALEKAGLKDTDGNGIVNFPAGTADGQDVSVTLLANADYQTDKNLAEGVVASMEAIGIRVIVDLVSGANMTATQNSGKWDWQIFRNGSELISVVQNTASLAPTGPQTSPLHRAGADGTVDLLPWEQQMVDVVNKFIATSDAAQRVELMKQYQKLYTENVNAIGLTQYPGALIINKRFANIPAGAPIFMFNWAEDNIIRERVFVPTDKQQNLELHAKTLPGAPGLGNGPMSD</sequence>
<evidence type="ECO:0000259" key="6">
    <source>
        <dbReference type="Pfam" id="PF00496"/>
    </source>
</evidence>
<dbReference type="Pfam" id="PF00496">
    <property type="entry name" value="SBP_bac_5"/>
    <property type="match status" value="1"/>
</dbReference>
<comment type="similarity">
    <text evidence="2">Belongs to the bacterial solute-binding protein 5 family.</text>
</comment>
<dbReference type="SUPFAM" id="SSF53850">
    <property type="entry name" value="Periplasmic binding protein-like II"/>
    <property type="match status" value="1"/>
</dbReference>
<organism evidence="7 8">
    <name type="scientific">Devosia nanyangense</name>
    <dbReference type="NCBI Taxonomy" id="1228055"/>
    <lineage>
        <taxon>Bacteria</taxon>
        <taxon>Pseudomonadati</taxon>
        <taxon>Pseudomonadota</taxon>
        <taxon>Alphaproteobacteria</taxon>
        <taxon>Hyphomicrobiales</taxon>
        <taxon>Devosiaceae</taxon>
        <taxon>Devosia</taxon>
    </lineage>
</organism>
<dbReference type="Gene3D" id="3.40.190.10">
    <property type="entry name" value="Periplasmic binding protein-like II"/>
    <property type="match status" value="1"/>
</dbReference>
<evidence type="ECO:0000256" key="5">
    <source>
        <dbReference type="SAM" id="SignalP"/>
    </source>
</evidence>
<dbReference type="GO" id="GO:0015833">
    <property type="term" value="P:peptide transport"/>
    <property type="evidence" value="ECO:0007669"/>
    <property type="project" value="TreeGrafter"/>
</dbReference>
<feature type="domain" description="Solute-binding protein family 5" evidence="6">
    <location>
        <begin position="154"/>
        <end position="554"/>
    </location>
</feature>
<accession>A0A933NYW4</accession>
<proteinExistence type="inferred from homology"/>
<feature type="signal peptide" evidence="5">
    <location>
        <begin position="1"/>
        <end position="25"/>
    </location>
</feature>
<evidence type="ECO:0000256" key="2">
    <source>
        <dbReference type="ARBA" id="ARBA00005695"/>
    </source>
</evidence>
<evidence type="ECO:0000256" key="4">
    <source>
        <dbReference type="ARBA" id="ARBA00022729"/>
    </source>
</evidence>
<keyword evidence="3" id="KW-0813">Transport</keyword>
<dbReference type="AlphaFoldDB" id="A0A933NYW4"/>
<comment type="caution">
    <text evidence="7">The sequence shown here is derived from an EMBL/GenBank/DDBJ whole genome shotgun (WGS) entry which is preliminary data.</text>
</comment>
<dbReference type="InterPro" id="IPR039424">
    <property type="entry name" value="SBP_5"/>
</dbReference>
<dbReference type="PANTHER" id="PTHR30290:SF9">
    <property type="entry name" value="OLIGOPEPTIDE-BINDING PROTEIN APPA"/>
    <property type="match status" value="1"/>
</dbReference>
<dbReference type="GO" id="GO:1904680">
    <property type="term" value="F:peptide transmembrane transporter activity"/>
    <property type="evidence" value="ECO:0007669"/>
    <property type="project" value="TreeGrafter"/>
</dbReference>
<feature type="chain" id="PRO_5037300428" evidence="5">
    <location>
        <begin position="26"/>
        <end position="696"/>
    </location>
</feature>
<dbReference type="InterPro" id="IPR000914">
    <property type="entry name" value="SBP_5_dom"/>
</dbReference>
<protein>
    <submittedName>
        <fullName evidence="7">ABC transporter substrate-binding protein</fullName>
    </submittedName>
</protein>
<name>A0A933NYW4_9HYPH</name>
<dbReference type="Gene3D" id="3.10.105.10">
    <property type="entry name" value="Dipeptide-binding Protein, Domain 3"/>
    <property type="match status" value="1"/>
</dbReference>
<keyword evidence="4 5" id="KW-0732">Signal</keyword>
<evidence type="ECO:0000313" key="8">
    <source>
        <dbReference type="Proteomes" id="UP000782610"/>
    </source>
</evidence>
<dbReference type="Proteomes" id="UP000782610">
    <property type="component" value="Unassembled WGS sequence"/>
</dbReference>
<comment type="subcellular location">
    <subcellularLocation>
        <location evidence="1">Periplasm</location>
    </subcellularLocation>
</comment>
<dbReference type="PANTHER" id="PTHR30290">
    <property type="entry name" value="PERIPLASMIC BINDING COMPONENT OF ABC TRANSPORTER"/>
    <property type="match status" value="1"/>
</dbReference>
<dbReference type="EMBL" id="JACRAF010000031">
    <property type="protein sequence ID" value="MBI4922431.1"/>
    <property type="molecule type" value="Genomic_DNA"/>
</dbReference>
<evidence type="ECO:0000313" key="7">
    <source>
        <dbReference type="EMBL" id="MBI4922431.1"/>
    </source>
</evidence>